<sequence length="189" mass="20979">MPAKGWRKDEQESNFETAVDNEKISIDSLLFPKTTVNKIAKQVLTQADGTSMILAKDSQTVIQRASVVFINYIYDAAKQLVKEKGRKVVNADDILLALEQTNFNSFVPVLKEGLETFTIKKQKKKQEKEKEKKKKEEEEAVDDDAAAEKGDSSNKRAKLANGAPGTTSVASGVIDADDATEEEDKKHQF</sequence>
<reference evidence="1" key="1">
    <citation type="submission" date="2023-04" db="EMBL/GenBank/DDBJ databases">
        <title>Ambrosiozyma monospora NBRC 10751.</title>
        <authorList>
            <person name="Ichikawa N."/>
            <person name="Sato H."/>
            <person name="Tonouchi N."/>
        </authorList>
    </citation>
    <scope>NUCLEOTIDE SEQUENCE</scope>
    <source>
        <strain evidence="1">NBRC 10751</strain>
    </source>
</reference>
<protein>
    <submittedName>
        <fullName evidence="1">Unnamed protein product</fullName>
    </submittedName>
</protein>
<keyword evidence="2" id="KW-1185">Reference proteome</keyword>
<accession>A0ACB5TFK1</accession>
<evidence type="ECO:0000313" key="1">
    <source>
        <dbReference type="EMBL" id="GME87362.1"/>
    </source>
</evidence>
<organism evidence="1 2">
    <name type="scientific">Ambrosiozyma monospora</name>
    <name type="common">Yeast</name>
    <name type="synonym">Endomycopsis monosporus</name>
    <dbReference type="NCBI Taxonomy" id="43982"/>
    <lineage>
        <taxon>Eukaryota</taxon>
        <taxon>Fungi</taxon>
        <taxon>Dikarya</taxon>
        <taxon>Ascomycota</taxon>
        <taxon>Saccharomycotina</taxon>
        <taxon>Pichiomycetes</taxon>
        <taxon>Pichiales</taxon>
        <taxon>Pichiaceae</taxon>
        <taxon>Ambrosiozyma</taxon>
    </lineage>
</organism>
<comment type="caution">
    <text evidence="1">The sequence shown here is derived from an EMBL/GenBank/DDBJ whole genome shotgun (WGS) entry which is preliminary data.</text>
</comment>
<name>A0ACB5TFK1_AMBMO</name>
<dbReference type="EMBL" id="BSXS01007106">
    <property type="protein sequence ID" value="GME87362.1"/>
    <property type="molecule type" value="Genomic_DNA"/>
</dbReference>
<evidence type="ECO:0000313" key="2">
    <source>
        <dbReference type="Proteomes" id="UP001165064"/>
    </source>
</evidence>
<dbReference type="Proteomes" id="UP001165064">
    <property type="component" value="Unassembled WGS sequence"/>
</dbReference>
<gene>
    <name evidence="1" type="ORF">Amon02_000818500</name>
</gene>
<proteinExistence type="predicted"/>